<evidence type="ECO:0000256" key="1">
    <source>
        <dbReference type="ARBA" id="ARBA00022801"/>
    </source>
</evidence>
<dbReference type="PROSITE" id="PS00893">
    <property type="entry name" value="NUDIX_BOX"/>
    <property type="match status" value="1"/>
</dbReference>
<protein>
    <submittedName>
        <fullName evidence="4">NTP pyrophosphohydrolase</fullName>
    </submittedName>
</protein>
<dbReference type="Proteomes" id="UP000070352">
    <property type="component" value="Unassembled WGS sequence"/>
</dbReference>
<evidence type="ECO:0000313" key="4">
    <source>
        <dbReference type="EMBL" id="KXG43172.1"/>
    </source>
</evidence>
<keyword evidence="5" id="KW-1185">Reference proteome</keyword>
<dbReference type="STRING" id="1413211.U473_03415"/>
<dbReference type="GO" id="GO:0004081">
    <property type="term" value="F:bis(5'-nucleosyl)-tetraphosphatase (asymmetrical) activity"/>
    <property type="evidence" value="ECO:0007669"/>
    <property type="project" value="TreeGrafter"/>
</dbReference>
<feature type="domain" description="Nudix hydrolase" evidence="3">
    <location>
        <begin position="1"/>
        <end position="133"/>
    </location>
</feature>
<dbReference type="PRINTS" id="PR00502">
    <property type="entry name" value="NUDIXFAMILY"/>
</dbReference>
<reference evidence="4 5" key="1">
    <citation type="submission" date="2016-02" db="EMBL/GenBank/DDBJ databases">
        <title>Draft Genome for Tepidibacillus decaturensis nov. sp. Strain Z9, an Anaerobic, Moderately Thermophilic and Heterotrophic Bacterium from Deep Subsurface of the Illinois Basin, USA.</title>
        <authorList>
            <person name="Dong Y."/>
            <person name="Chang J.Y."/>
            <person name="Sanford R."/>
            <person name="Fouke B.W."/>
        </authorList>
    </citation>
    <scope>NUCLEOTIDE SEQUENCE [LARGE SCALE GENOMIC DNA]</scope>
    <source>
        <strain evidence="4 5">Z9</strain>
    </source>
</reference>
<gene>
    <name evidence="4" type="ORF">U473_03415</name>
</gene>
<dbReference type="GO" id="GO:0006754">
    <property type="term" value="P:ATP biosynthetic process"/>
    <property type="evidence" value="ECO:0007669"/>
    <property type="project" value="TreeGrafter"/>
</dbReference>
<accession>A0A135L2I0</accession>
<dbReference type="PANTHER" id="PTHR21340">
    <property type="entry name" value="DIADENOSINE 5,5-P1,P4-TETRAPHOSPHATE PYROPHOSPHOHYDROLASE MUTT"/>
    <property type="match status" value="1"/>
</dbReference>
<organism evidence="4 5">
    <name type="scientific">Tepidibacillus decaturensis</name>
    <dbReference type="NCBI Taxonomy" id="1413211"/>
    <lineage>
        <taxon>Bacteria</taxon>
        <taxon>Bacillati</taxon>
        <taxon>Bacillota</taxon>
        <taxon>Bacilli</taxon>
        <taxon>Bacillales</taxon>
        <taxon>Bacillaceae</taxon>
        <taxon>Tepidibacillus</taxon>
    </lineage>
</organism>
<dbReference type="PANTHER" id="PTHR21340:SF0">
    <property type="entry name" value="BIS(5'-NUCLEOSYL)-TETRAPHOSPHATASE [ASYMMETRICAL]"/>
    <property type="match status" value="1"/>
</dbReference>
<dbReference type="SUPFAM" id="SSF55811">
    <property type="entry name" value="Nudix"/>
    <property type="match status" value="1"/>
</dbReference>
<dbReference type="InterPro" id="IPR000086">
    <property type="entry name" value="NUDIX_hydrolase_dom"/>
</dbReference>
<dbReference type="PROSITE" id="PS51462">
    <property type="entry name" value="NUDIX"/>
    <property type="match status" value="1"/>
</dbReference>
<dbReference type="Gene3D" id="3.90.79.10">
    <property type="entry name" value="Nucleoside Triphosphate Pyrophosphohydrolase"/>
    <property type="match status" value="1"/>
</dbReference>
<dbReference type="InterPro" id="IPR020476">
    <property type="entry name" value="Nudix_hydrolase"/>
</dbReference>
<dbReference type="RefSeq" id="WP_068723346.1">
    <property type="nucleotide sequence ID" value="NZ_LSKU01000001.1"/>
</dbReference>
<evidence type="ECO:0000313" key="5">
    <source>
        <dbReference type="Proteomes" id="UP000070352"/>
    </source>
</evidence>
<dbReference type="InterPro" id="IPR015797">
    <property type="entry name" value="NUDIX_hydrolase-like_dom_sf"/>
</dbReference>
<dbReference type="GO" id="GO:0006167">
    <property type="term" value="P:AMP biosynthetic process"/>
    <property type="evidence" value="ECO:0007669"/>
    <property type="project" value="TreeGrafter"/>
</dbReference>
<dbReference type="InterPro" id="IPR020084">
    <property type="entry name" value="NUDIX_hydrolase_CS"/>
</dbReference>
<comment type="caution">
    <text evidence="4">The sequence shown here is derived from an EMBL/GenBank/DDBJ whole genome shotgun (WGS) entry which is preliminary data.</text>
</comment>
<dbReference type="CDD" id="cd03673">
    <property type="entry name" value="NUDIX_Ap6A_hydrolase"/>
    <property type="match status" value="1"/>
</dbReference>
<dbReference type="OrthoDB" id="9816289at2"/>
<dbReference type="InterPro" id="IPR051325">
    <property type="entry name" value="Nudix_hydrolase_domain"/>
</dbReference>
<dbReference type="AlphaFoldDB" id="A0A135L2I0"/>
<evidence type="ECO:0000256" key="2">
    <source>
        <dbReference type="RuleBase" id="RU003476"/>
    </source>
</evidence>
<dbReference type="EMBL" id="LSKU01000001">
    <property type="protein sequence ID" value="KXG43172.1"/>
    <property type="molecule type" value="Genomic_DNA"/>
</dbReference>
<name>A0A135L2I0_9BACI</name>
<dbReference type="Pfam" id="PF00293">
    <property type="entry name" value="NUDIX"/>
    <property type="match status" value="1"/>
</dbReference>
<sequence length="146" mass="16948">MKEVSAGGVVFFEADHHIELLLIQDRCQRWTLPKGKQEEGETFAETALREIAEETGIEGTIVKPLDKVYYEYYHPSNGKIEKEVHYYLVKTTSKELKVQVSEINAAEWFSLEEAWERQKISGYDNNLLVIKMALEELGFNQFSQEE</sequence>
<keyword evidence="1 2" id="KW-0378">Hydrolase</keyword>
<comment type="similarity">
    <text evidence="2">Belongs to the Nudix hydrolase family.</text>
</comment>
<evidence type="ECO:0000259" key="3">
    <source>
        <dbReference type="PROSITE" id="PS51462"/>
    </source>
</evidence>
<proteinExistence type="inferred from homology"/>